<reference evidence="2 3" key="1">
    <citation type="journal article" date="2021" name="Nat. Plants">
        <title>The Taxus genome provides insights into paclitaxel biosynthesis.</title>
        <authorList>
            <person name="Xiong X."/>
            <person name="Gou J."/>
            <person name="Liao Q."/>
            <person name="Li Y."/>
            <person name="Zhou Q."/>
            <person name="Bi G."/>
            <person name="Li C."/>
            <person name="Du R."/>
            <person name="Wang X."/>
            <person name="Sun T."/>
            <person name="Guo L."/>
            <person name="Liang H."/>
            <person name="Lu P."/>
            <person name="Wu Y."/>
            <person name="Zhang Z."/>
            <person name="Ro D.K."/>
            <person name="Shang Y."/>
            <person name="Huang S."/>
            <person name="Yan J."/>
        </authorList>
    </citation>
    <scope>NUCLEOTIDE SEQUENCE [LARGE SCALE GENOMIC DNA]</scope>
    <source>
        <strain evidence="2">Ta-2019</strain>
    </source>
</reference>
<keyword evidence="3" id="KW-1185">Reference proteome</keyword>
<feature type="region of interest" description="Disordered" evidence="1">
    <location>
        <begin position="1"/>
        <end position="51"/>
    </location>
</feature>
<dbReference type="Proteomes" id="UP000824469">
    <property type="component" value="Unassembled WGS sequence"/>
</dbReference>
<evidence type="ECO:0000313" key="2">
    <source>
        <dbReference type="EMBL" id="KAH9315200.1"/>
    </source>
</evidence>
<name>A0AA38LB27_TAXCH</name>
<proteinExistence type="predicted"/>
<feature type="compositionally biased region" description="Basic and acidic residues" evidence="1">
    <location>
        <begin position="1"/>
        <end position="31"/>
    </location>
</feature>
<evidence type="ECO:0000256" key="1">
    <source>
        <dbReference type="SAM" id="MobiDB-lite"/>
    </source>
</evidence>
<evidence type="ECO:0000313" key="3">
    <source>
        <dbReference type="Proteomes" id="UP000824469"/>
    </source>
</evidence>
<accession>A0AA38LB27</accession>
<feature type="non-terminal residue" evidence="2">
    <location>
        <position position="51"/>
    </location>
</feature>
<organism evidence="2 3">
    <name type="scientific">Taxus chinensis</name>
    <name type="common">Chinese yew</name>
    <name type="synonym">Taxus wallichiana var. chinensis</name>
    <dbReference type="NCBI Taxonomy" id="29808"/>
    <lineage>
        <taxon>Eukaryota</taxon>
        <taxon>Viridiplantae</taxon>
        <taxon>Streptophyta</taxon>
        <taxon>Embryophyta</taxon>
        <taxon>Tracheophyta</taxon>
        <taxon>Spermatophyta</taxon>
        <taxon>Pinopsida</taxon>
        <taxon>Pinidae</taxon>
        <taxon>Conifers II</taxon>
        <taxon>Cupressales</taxon>
        <taxon>Taxaceae</taxon>
        <taxon>Taxus</taxon>
    </lineage>
</organism>
<dbReference type="EMBL" id="JAHRHJ020000005">
    <property type="protein sequence ID" value="KAH9315200.1"/>
    <property type="molecule type" value="Genomic_DNA"/>
</dbReference>
<protein>
    <submittedName>
        <fullName evidence="2">Uncharacterized protein</fullName>
    </submittedName>
</protein>
<gene>
    <name evidence="2" type="ORF">KI387_023827</name>
</gene>
<feature type="compositionally biased region" description="Basic and acidic residues" evidence="1">
    <location>
        <begin position="40"/>
        <end position="51"/>
    </location>
</feature>
<sequence length="51" mass="5929">MWKANRDKLRDRDKKDPNWLDRLKKGTDSPKHQMGQSGPRGHEPAEAEKST</sequence>
<comment type="caution">
    <text evidence="2">The sequence shown here is derived from an EMBL/GenBank/DDBJ whole genome shotgun (WGS) entry which is preliminary data.</text>
</comment>
<dbReference type="AlphaFoldDB" id="A0AA38LB27"/>